<dbReference type="InterPro" id="IPR032675">
    <property type="entry name" value="LRR_dom_sf"/>
</dbReference>
<proteinExistence type="predicted"/>
<keyword evidence="2" id="KW-1185">Reference proteome</keyword>
<dbReference type="OrthoDB" id="2948138at2759"/>
<gene>
    <name evidence="1" type="ORF">D9756_001483</name>
</gene>
<name>A0A8H5LIB8_9AGAR</name>
<evidence type="ECO:0000313" key="2">
    <source>
        <dbReference type="Proteomes" id="UP000559027"/>
    </source>
</evidence>
<evidence type="ECO:0008006" key="3">
    <source>
        <dbReference type="Google" id="ProtNLM"/>
    </source>
</evidence>
<dbReference type="Proteomes" id="UP000559027">
    <property type="component" value="Unassembled WGS sequence"/>
</dbReference>
<dbReference type="AlphaFoldDB" id="A0A8H5LIB8"/>
<accession>A0A8H5LIB8</accession>
<comment type="caution">
    <text evidence="1">The sequence shown here is derived from an EMBL/GenBank/DDBJ whole genome shotgun (WGS) entry which is preliminary data.</text>
</comment>
<dbReference type="Gene3D" id="3.80.10.10">
    <property type="entry name" value="Ribonuclease Inhibitor"/>
    <property type="match status" value="1"/>
</dbReference>
<evidence type="ECO:0000313" key="1">
    <source>
        <dbReference type="EMBL" id="KAF5358461.1"/>
    </source>
</evidence>
<dbReference type="EMBL" id="JAACJO010000005">
    <property type="protein sequence ID" value="KAF5358461.1"/>
    <property type="molecule type" value="Genomic_DNA"/>
</dbReference>
<organism evidence="1 2">
    <name type="scientific">Leucocoprinus leucothites</name>
    <dbReference type="NCBI Taxonomy" id="201217"/>
    <lineage>
        <taxon>Eukaryota</taxon>
        <taxon>Fungi</taxon>
        <taxon>Dikarya</taxon>
        <taxon>Basidiomycota</taxon>
        <taxon>Agaricomycotina</taxon>
        <taxon>Agaricomycetes</taxon>
        <taxon>Agaricomycetidae</taxon>
        <taxon>Agaricales</taxon>
        <taxon>Agaricineae</taxon>
        <taxon>Agaricaceae</taxon>
        <taxon>Leucocoprinus</taxon>
    </lineage>
</organism>
<sequence length="516" mass="58229">MVELPIDVWYRIIVDGLQCNSKVLLSLAVVSRLISELALDILWREQLSLRPFYAVINSYYLSRSPARLVLVEDGGVKDEWGEWFSEPSLALLEPLDHLVQCRVRSYLCRVRKLKVKPGCPWLSSMLPLLESCVKSDDPIFPNLTALHFSFSASSEVTTTQIQLLLPLLSYSLRSIDLHVPKSQPRAILTLLDLLNVLDCEIEQIRYTGPEHPEVFSALSSFTALRSLATCQNECANRNITVMSAIDFVSPLTSLRSLALDLAAFVLPKVQPSIPPINFLVLEDLRLDGTAQDLRDFLHQVGSTTVVKVTLAFHDHEPHSVPYAGCFKNLHSAFPDARELRLEFRGLQAATRLTYQHLIFIKKMPIQRFSLFQVSDVVPHRLTEDDICSLVRAWPGLTHFSLLSWSASYSADILIAFSDLQHLVHLEIYLNLKSMIASPTHVDWSGLKASSSFSPLQQLNLDEAVCLPEHGLEIYALLTHLRELFPRLRSVSSGDDASFVQERLDELECLWAQQSHP</sequence>
<protein>
    <recommendedName>
        <fullName evidence="3">F-box domain-containing protein</fullName>
    </recommendedName>
</protein>
<reference evidence="1 2" key="1">
    <citation type="journal article" date="2020" name="ISME J.">
        <title>Uncovering the hidden diversity of litter-decomposition mechanisms in mushroom-forming fungi.</title>
        <authorList>
            <person name="Floudas D."/>
            <person name="Bentzer J."/>
            <person name="Ahren D."/>
            <person name="Johansson T."/>
            <person name="Persson P."/>
            <person name="Tunlid A."/>
        </authorList>
    </citation>
    <scope>NUCLEOTIDE SEQUENCE [LARGE SCALE GENOMIC DNA]</scope>
    <source>
        <strain evidence="1 2">CBS 146.42</strain>
    </source>
</reference>